<evidence type="ECO:0000313" key="3">
    <source>
        <dbReference type="Proteomes" id="UP000699462"/>
    </source>
</evidence>
<proteinExistence type="predicted"/>
<dbReference type="Proteomes" id="UP000699462">
    <property type="component" value="Unassembled WGS sequence"/>
</dbReference>
<feature type="transmembrane region" description="Helical" evidence="1">
    <location>
        <begin position="38"/>
        <end position="54"/>
    </location>
</feature>
<keyword evidence="1" id="KW-0812">Transmembrane</keyword>
<name>A0A8T0DJ26_9TREM</name>
<keyword evidence="1" id="KW-1133">Transmembrane helix</keyword>
<dbReference type="AlphaFoldDB" id="A0A8T0DJ26"/>
<accession>A0A8T0DJ26</accession>
<keyword evidence="1" id="KW-0472">Membrane</keyword>
<gene>
    <name evidence="2" type="ORF">P879_10221</name>
</gene>
<protein>
    <submittedName>
        <fullName evidence="2">Uncharacterized protein</fullName>
    </submittedName>
</protein>
<comment type="caution">
    <text evidence="2">The sequence shown here is derived from an EMBL/GenBank/DDBJ whole genome shotgun (WGS) entry which is preliminary data.</text>
</comment>
<evidence type="ECO:0000313" key="2">
    <source>
        <dbReference type="EMBL" id="KAF8567302.1"/>
    </source>
</evidence>
<organism evidence="2 3">
    <name type="scientific">Paragonimus westermani</name>
    <dbReference type="NCBI Taxonomy" id="34504"/>
    <lineage>
        <taxon>Eukaryota</taxon>
        <taxon>Metazoa</taxon>
        <taxon>Spiralia</taxon>
        <taxon>Lophotrochozoa</taxon>
        <taxon>Platyhelminthes</taxon>
        <taxon>Trematoda</taxon>
        <taxon>Digenea</taxon>
        <taxon>Plagiorchiida</taxon>
        <taxon>Troglotremata</taxon>
        <taxon>Troglotrematidae</taxon>
        <taxon>Paragonimus</taxon>
    </lineage>
</organism>
<reference evidence="2 3" key="1">
    <citation type="submission" date="2019-07" db="EMBL/GenBank/DDBJ databases">
        <title>Annotation for the trematode Paragonimus westermani.</title>
        <authorList>
            <person name="Choi Y.-J."/>
        </authorList>
    </citation>
    <scope>NUCLEOTIDE SEQUENCE [LARGE SCALE GENOMIC DNA]</scope>
    <source>
        <strain evidence="2">180907_Pwestermani</strain>
    </source>
</reference>
<dbReference type="EMBL" id="JTDF01004004">
    <property type="protein sequence ID" value="KAF8567302.1"/>
    <property type="molecule type" value="Genomic_DNA"/>
</dbReference>
<evidence type="ECO:0000256" key="1">
    <source>
        <dbReference type="SAM" id="Phobius"/>
    </source>
</evidence>
<sequence length="78" mass="8766">MRINQNDRVVLQPITKVVDRKPSNQTEFATLTEMTDRALSMVVFVVILFALTVQQSKPLLYRCKLPLEKGTCDGGIVS</sequence>
<keyword evidence="3" id="KW-1185">Reference proteome</keyword>